<evidence type="ECO:0000313" key="2">
    <source>
        <dbReference type="Proteomes" id="UP000266720"/>
    </source>
</evidence>
<name>A0A3G1A9B0_9CREN</name>
<dbReference type="GeneID" id="25406537"/>
<dbReference type="EMBL" id="CP007493">
    <property type="protein sequence ID" value="AJB42174.1"/>
    <property type="molecule type" value="Genomic_DNA"/>
</dbReference>
<dbReference type="Proteomes" id="UP000266720">
    <property type="component" value="Chromosome"/>
</dbReference>
<reference evidence="2" key="1">
    <citation type="book" date="2010" name="EXTREMOPHILES" publisher="0:0-0">
        <title>Complete genome sequences of ten hyperthermophilic archaea reveal their metabolic capabilities and possible ecological roles.</title>
        <editorList>
            <person name="?"/>
        </editorList>
        <authorList>
            <person name="Ravin N.V."/>
            <person name="Mardanov A.V."/>
            <person name="Bonch-Osmolovskaya E.A."/>
            <person name="Skryabin K.G."/>
        </authorList>
    </citation>
    <scope>NUCLEOTIDE SEQUENCE [LARGE SCALE GENOMIC DNA]</scope>
    <source>
        <strain evidence="2">1505</strain>
    </source>
</reference>
<dbReference type="STRING" id="697581.TCARB_1126"/>
<accession>A0A3G1A9B0</accession>
<evidence type="ECO:0000313" key="1">
    <source>
        <dbReference type="EMBL" id="AJB42174.1"/>
    </source>
</evidence>
<gene>
    <name evidence="1" type="ORF">TCARB_1126</name>
</gene>
<sequence length="79" mass="9066">MVTIACTEGVPRNPLERLDLLDECLWVAPRVEPLVVSLEEFFKFWKRNPAIIDAMQSGVVLLDNIGLKDYLSKMRRASF</sequence>
<protein>
    <submittedName>
        <fullName evidence="1">Uncharacterized protein</fullName>
    </submittedName>
</protein>
<organism evidence="1 2">
    <name type="scientific">Thermofilum adornatum 1505</name>
    <dbReference type="NCBI Taxonomy" id="697581"/>
    <lineage>
        <taxon>Archaea</taxon>
        <taxon>Thermoproteota</taxon>
        <taxon>Thermoprotei</taxon>
        <taxon>Thermofilales</taxon>
        <taxon>Thermofilaceae</taxon>
        <taxon>Thermofilum</taxon>
    </lineage>
</organism>
<dbReference type="RefSeq" id="WP_020961742.1">
    <property type="nucleotide sequence ID" value="NZ_CP007493.1"/>
</dbReference>
<dbReference type="AlphaFoldDB" id="A0A3G1A9B0"/>
<proteinExistence type="predicted"/>
<dbReference type="GeneID" id="16572694"/>
<dbReference type="KEGG" id="tcb:TCARB_1126"/>